<dbReference type="Gene3D" id="1.10.150.240">
    <property type="entry name" value="Putative phosphatase, domain 2"/>
    <property type="match status" value="1"/>
</dbReference>
<dbReference type="NCBIfam" id="TIGR01509">
    <property type="entry name" value="HAD-SF-IA-v3"/>
    <property type="match status" value="1"/>
</dbReference>
<evidence type="ECO:0000313" key="2">
    <source>
        <dbReference type="Proteomes" id="UP000827092"/>
    </source>
</evidence>
<organism evidence="1 2">
    <name type="scientific">Oedothorax gibbosus</name>
    <dbReference type="NCBI Taxonomy" id="931172"/>
    <lineage>
        <taxon>Eukaryota</taxon>
        <taxon>Metazoa</taxon>
        <taxon>Ecdysozoa</taxon>
        <taxon>Arthropoda</taxon>
        <taxon>Chelicerata</taxon>
        <taxon>Arachnida</taxon>
        <taxon>Araneae</taxon>
        <taxon>Araneomorphae</taxon>
        <taxon>Entelegynae</taxon>
        <taxon>Araneoidea</taxon>
        <taxon>Linyphiidae</taxon>
        <taxon>Erigoninae</taxon>
        <taxon>Oedothorax</taxon>
    </lineage>
</organism>
<dbReference type="SFLD" id="SFLDG01129">
    <property type="entry name" value="C1.5:_HAD__Beta-PGM__Phosphata"/>
    <property type="match status" value="1"/>
</dbReference>
<evidence type="ECO:0000313" key="1">
    <source>
        <dbReference type="EMBL" id="KAG8191837.1"/>
    </source>
</evidence>
<dbReference type="Gene3D" id="3.40.50.1000">
    <property type="entry name" value="HAD superfamily/HAD-like"/>
    <property type="match status" value="1"/>
</dbReference>
<comment type="caution">
    <text evidence="1">The sequence shown here is derived from an EMBL/GenBank/DDBJ whole genome shotgun (WGS) entry which is preliminary data.</text>
</comment>
<dbReference type="InterPro" id="IPR036412">
    <property type="entry name" value="HAD-like_sf"/>
</dbReference>
<dbReference type="Pfam" id="PF13419">
    <property type="entry name" value="HAD_2"/>
    <property type="match status" value="1"/>
</dbReference>
<reference evidence="1 2" key="1">
    <citation type="journal article" date="2022" name="Nat. Ecol. Evol.">
        <title>A masculinizing supergene underlies an exaggerated male reproductive morph in a spider.</title>
        <authorList>
            <person name="Hendrickx F."/>
            <person name="De Corte Z."/>
            <person name="Sonet G."/>
            <person name="Van Belleghem S.M."/>
            <person name="Kostlbacher S."/>
            <person name="Vangestel C."/>
        </authorList>
    </citation>
    <scope>NUCLEOTIDE SEQUENCE [LARGE SCALE GENOMIC DNA]</scope>
    <source>
        <strain evidence="1">W744_W776</strain>
    </source>
</reference>
<dbReference type="InterPro" id="IPR006439">
    <property type="entry name" value="HAD-SF_hydro_IA"/>
</dbReference>
<name>A0AAV6V6P0_9ARAC</name>
<proteinExistence type="predicted"/>
<dbReference type="InterPro" id="IPR023198">
    <property type="entry name" value="PGP-like_dom2"/>
</dbReference>
<dbReference type="PANTHER" id="PTHR18901:SF38">
    <property type="entry name" value="PSEUDOURIDINE-5'-PHOSPHATASE"/>
    <property type="match status" value="1"/>
</dbReference>
<dbReference type="InterPro" id="IPR041492">
    <property type="entry name" value="HAD_2"/>
</dbReference>
<dbReference type="GO" id="GO:0016791">
    <property type="term" value="F:phosphatase activity"/>
    <property type="evidence" value="ECO:0007669"/>
    <property type="project" value="TreeGrafter"/>
</dbReference>
<dbReference type="Proteomes" id="UP000827092">
    <property type="component" value="Unassembled WGS sequence"/>
</dbReference>
<evidence type="ECO:0008006" key="3">
    <source>
        <dbReference type="Google" id="ProtNLM"/>
    </source>
</evidence>
<dbReference type="PRINTS" id="PR00413">
    <property type="entry name" value="HADHALOGNASE"/>
</dbReference>
<dbReference type="SFLD" id="SFLDS00003">
    <property type="entry name" value="Haloacid_Dehalogenase"/>
    <property type="match status" value="1"/>
</dbReference>
<dbReference type="PANTHER" id="PTHR18901">
    <property type="entry name" value="2-DEOXYGLUCOSE-6-PHOSPHATE PHOSPHATASE 2"/>
    <property type="match status" value="1"/>
</dbReference>
<sequence>MASFTPVTHVIFDLDGTLLDTDKLHIKIDQLIAERYGKMFTWKIRAQCMGRPFLEATSVKIRELQLPITVEEYHNIIANDFAKMIQEELPNCKAKPGVERLVRHLHANGIPIAIASSSKRATYELKISNHQDLFRLFHHTVLIPNDEEVKRGKPSPDALFVCCSRFDEKPSPVKVLVIEDAASGVQAARAAGMQVVMVPDPRIDAAFTENATLVLKSLEHFHPQLFGLPAFPD</sequence>
<dbReference type="AlphaFoldDB" id="A0AAV6V6P0"/>
<dbReference type="InterPro" id="IPR023214">
    <property type="entry name" value="HAD_sf"/>
</dbReference>
<protein>
    <recommendedName>
        <fullName evidence="3">Pseudouridine-5'-monophosphatase</fullName>
    </recommendedName>
</protein>
<keyword evidence="2" id="KW-1185">Reference proteome</keyword>
<gene>
    <name evidence="1" type="ORF">JTE90_022826</name>
</gene>
<dbReference type="FunFam" id="3.40.50.1000:FF:000055">
    <property type="entry name" value="Haloacid dehalogenase-like hydrolase family protein"/>
    <property type="match status" value="1"/>
</dbReference>
<accession>A0AAV6V6P0</accession>
<dbReference type="EMBL" id="JAFNEN010000151">
    <property type="protein sequence ID" value="KAG8191837.1"/>
    <property type="molecule type" value="Genomic_DNA"/>
</dbReference>
<dbReference type="SUPFAM" id="SSF56784">
    <property type="entry name" value="HAD-like"/>
    <property type="match status" value="1"/>
</dbReference>